<feature type="transmembrane region" description="Helical" evidence="8">
    <location>
        <begin position="331"/>
        <end position="351"/>
    </location>
</feature>
<feature type="transmembrane region" description="Helical" evidence="8">
    <location>
        <begin position="181"/>
        <end position="202"/>
    </location>
</feature>
<feature type="transmembrane region" description="Helical" evidence="8">
    <location>
        <begin position="143"/>
        <end position="161"/>
    </location>
</feature>
<accession>A0A7Y0EFY4</accession>
<gene>
    <name evidence="9" type="ORF">HBE96_03320</name>
</gene>
<dbReference type="InterPro" id="IPR004761">
    <property type="entry name" value="Spore_GerAB"/>
</dbReference>
<feature type="transmembrane region" description="Helical" evidence="8">
    <location>
        <begin position="214"/>
        <end position="231"/>
    </location>
</feature>
<protein>
    <submittedName>
        <fullName evidence="9">Endospore germination permease</fullName>
    </submittedName>
</protein>
<feature type="transmembrane region" description="Helical" evidence="8">
    <location>
        <begin position="70"/>
        <end position="92"/>
    </location>
</feature>
<evidence type="ECO:0000313" key="9">
    <source>
        <dbReference type="EMBL" id="NMM61735.1"/>
    </source>
</evidence>
<evidence type="ECO:0000256" key="5">
    <source>
        <dbReference type="ARBA" id="ARBA00022692"/>
    </source>
</evidence>
<keyword evidence="4" id="KW-0309">Germination</keyword>
<keyword evidence="5 8" id="KW-0812">Transmembrane</keyword>
<feature type="transmembrane region" description="Helical" evidence="8">
    <location>
        <begin position="297"/>
        <end position="316"/>
    </location>
</feature>
<dbReference type="NCBIfam" id="TIGR00912">
    <property type="entry name" value="2A0309"/>
    <property type="match status" value="1"/>
</dbReference>
<evidence type="ECO:0000256" key="2">
    <source>
        <dbReference type="ARBA" id="ARBA00007998"/>
    </source>
</evidence>
<evidence type="ECO:0000313" key="10">
    <source>
        <dbReference type="Proteomes" id="UP000537131"/>
    </source>
</evidence>
<dbReference type="PANTHER" id="PTHR34975:SF2">
    <property type="entry name" value="SPORE GERMINATION PROTEIN A2"/>
    <property type="match status" value="1"/>
</dbReference>
<keyword evidence="7 8" id="KW-0472">Membrane</keyword>
<feature type="transmembrane region" description="Helical" evidence="8">
    <location>
        <begin position="12"/>
        <end position="31"/>
    </location>
</feature>
<dbReference type="GO" id="GO:0016020">
    <property type="term" value="C:membrane"/>
    <property type="evidence" value="ECO:0007669"/>
    <property type="project" value="UniProtKB-SubCell"/>
</dbReference>
<keyword evidence="6 8" id="KW-1133">Transmembrane helix</keyword>
<comment type="similarity">
    <text evidence="2">Belongs to the amino acid-polyamine-organocation (APC) superfamily. Spore germination protein (SGP) (TC 2.A.3.9) family.</text>
</comment>
<dbReference type="AlphaFoldDB" id="A0A7Y0EFY4"/>
<keyword evidence="3" id="KW-0813">Transport</keyword>
<dbReference type="EMBL" id="JABBNI010000007">
    <property type="protein sequence ID" value="NMM61735.1"/>
    <property type="molecule type" value="Genomic_DNA"/>
</dbReference>
<evidence type="ECO:0000256" key="4">
    <source>
        <dbReference type="ARBA" id="ARBA00022544"/>
    </source>
</evidence>
<reference evidence="9 10" key="1">
    <citation type="submission" date="2020-04" db="EMBL/GenBank/DDBJ databases">
        <authorList>
            <person name="Doyle D.A."/>
        </authorList>
    </citation>
    <scope>NUCLEOTIDE SEQUENCE [LARGE SCALE GENOMIC DNA]</scope>
    <source>
        <strain evidence="9 10">P21</strain>
    </source>
</reference>
<comment type="caution">
    <text evidence="9">The sequence shown here is derived from an EMBL/GenBank/DDBJ whole genome shotgun (WGS) entry which is preliminary data.</text>
</comment>
<organism evidence="9 10">
    <name type="scientific">Clostridium muellerianum</name>
    <dbReference type="NCBI Taxonomy" id="2716538"/>
    <lineage>
        <taxon>Bacteria</taxon>
        <taxon>Bacillati</taxon>
        <taxon>Bacillota</taxon>
        <taxon>Clostridia</taxon>
        <taxon>Eubacteriales</taxon>
        <taxon>Clostridiaceae</taxon>
        <taxon>Clostridium</taxon>
    </lineage>
</organism>
<evidence type="ECO:0000256" key="3">
    <source>
        <dbReference type="ARBA" id="ARBA00022448"/>
    </source>
</evidence>
<feature type="transmembrane region" description="Helical" evidence="8">
    <location>
        <begin position="112"/>
        <end position="131"/>
    </location>
</feature>
<evidence type="ECO:0000256" key="8">
    <source>
        <dbReference type="SAM" id="Phobius"/>
    </source>
</evidence>
<evidence type="ECO:0000256" key="7">
    <source>
        <dbReference type="ARBA" id="ARBA00023136"/>
    </source>
</evidence>
<feature type="transmembrane region" description="Helical" evidence="8">
    <location>
        <begin position="264"/>
        <end position="285"/>
    </location>
</feature>
<sequence>MVKGVKISKIQLFLLIIGFLYSNTVIINPVKGALQDIWIAYILALAGGFALLSVYLGIAKLNPYKTLIQILIDTFGKIAGIIISIAYIWYFIHISALVLRDFGEYMITTTFPETPIAFVMGALSLIIAIALKKGFEVVARTNELMMLVLPLFVLFLIVASAERYDFKNLLPVLENGFVFVLKPAFCNLTFPFGELVVFLMIFPYLNKQEKLLKTSYFALGVGGFLIFMSIIKDFLVLGSDMIIRTHFPSNISAELIPSINPEPLITANMMIGGGVKVVICIYAAIAGISELFNLNNLRILVIPVSSFVLILSIWLFDNIFDTLRWGGEVWPYYSIPFQIVIPLLIFAISLVKHRIE</sequence>
<reference evidence="9 10" key="2">
    <citation type="submission" date="2020-06" db="EMBL/GenBank/DDBJ databases">
        <title>Complete Genome Sequence of Clostridium muelleri sp. nov. P21T, an Acid-Alcohol Producing Acetogen Isolated from Old Hay.</title>
        <authorList>
            <person name="Duncan K.E."/>
            <person name="Tanner R.S."/>
        </authorList>
    </citation>
    <scope>NUCLEOTIDE SEQUENCE [LARGE SCALE GENOMIC DNA]</scope>
    <source>
        <strain evidence="9 10">P21</strain>
    </source>
</reference>
<dbReference type="Pfam" id="PF03845">
    <property type="entry name" value="Spore_permease"/>
    <property type="match status" value="1"/>
</dbReference>
<dbReference type="RefSeq" id="WP_169296343.1">
    <property type="nucleotide sequence ID" value="NZ_JABBNI010000007.1"/>
</dbReference>
<feature type="transmembrane region" description="Helical" evidence="8">
    <location>
        <begin position="37"/>
        <end position="58"/>
    </location>
</feature>
<proteinExistence type="inferred from homology"/>
<name>A0A7Y0EFY4_9CLOT</name>
<dbReference type="Proteomes" id="UP000537131">
    <property type="component" value="Unassembled WGS sequence"/>
</dbReference>
<comment type="subcellular location">
    <subcellularLocation>
        <location evidence="1">Membrane</location>
        <topology evidence="1">Multi-pass membrane protein</topology>
    </subcellularLocation>
</comment>
<dbReference type="GO" id="GO:0009847">
    <property type="term" value="P:spore germination"/>
    <property type="evidence" value="ECO:0007669"/>
    <property type="project" value="InterPro"/>
</dbReference>
<dbReference type="PANTHER" id="PTHR34975">
    <property type="entry name" value="SPORE GERMINATION PROTEIN A2"/>
    <property type="match status" value="1"/>
</dbReference>
<evidence type="ECO:0000256" key="6">
    <source>
        <dbReference type="ARBA" id="ARBA00022989"/>
    </source>
</evidence>
<evidence type="ECO:0000256" key="1">
    <source>
        <dbReference type="ARBA" id="ARBA00004141"/>
    </source>
</evidence>
<keyword evidence="10" id="KW-1185">Reference proteome</keyword>